<feature type="compositionally biased region" description="Basic residues" evidence="1">
    <location>
        <begin position="24"/>
        <end position="33"/>
    </location>
</feature>
<dbReference type="AlphaFoldDB" id="W9SFH1"/>
<dbReference type="EMBL" id="KE626888">
    <property type="protein sequence ID" value="EXC58823.1"/>
    <property type="molecule type" value="Genomic_DNA"/>
</dbReference>
<evidence type="ECO:0000256" key="1">
    <source>
        <dbReference type="SAM" id="MobiDB-lite"/>
    </source>
</evidence>
<protein>
    <submittedName>
        <fullName evidence="2">Uncharacterized protein</fullName>
    </submittedName>
</protein>
<gene>
    <name evidence="2" type="ORF">L484_001246</name>
</gene>
<name>W9SFH1_9ROSA</name>
<feature type="compositionally biased region" description="Basic and acidic residues" evidence="1">
    <location>
        <begin position="34"/>
        <end position="50"/>
    </location>
</feature>
<proteinExistence type="predicted"/>
<feature type="compositionally biased region" description="Basic and acidic residues" evidence="1">
    <location>
        <begin position="9"/>
        <end position="18"/>
    </location>
</feature>
<organism evidence="2 3">
    <name type="scientific">Morus notabilis</name>
    <dbReference type="NCBI Taxonomy" id="981085"/>
    <lineage>
        <taxon>Eukaryota</taxon>
        <taxon>Viridiplantae</taxon>
        <taxon>Streptophyta</taxon>
        <taxon>Embryophyta</taxon>
        <taxon>Tracheophyta</taxon>
        <taxon>Spermatophyta</taxon>
        <taxon>Magnoliopsida</taxon>
        <taxon>eudicotyledons</taxon>
        <taxon>Gunneridae</taxon>
        <taxon>Pentapetalae</taxon>
        <taxon>rosids</taxon>
        <taxon>fabids</taxon>
        <taxon>Rosales</taxon>
        <taxon>Moraceae</taxon>
        <taxon>Moreae</taxon>
        <taxon>Morus</taxon>
    </lineage>
</organism>
<dbReference type="Proteomes" id="UP000030645">
    <property type="component" value="Unassembled WGS sequence"/>
</dbReference>
<keyword evidence="3" id="KW-1185">Reference proteome</keyword>
<reference evidence="3" key="1">
    <citation type="submission" date="2013-01" db="EMBL/GenBank/DDBJ databases">
        <title>Draft Genome Sequence of a Mulberry Tree, Morus notabilis C.K. Schneid.</title>
        <authorList>
            <person name="He N."/>
            <person name="Zhao S."/>
        </authorList>
    </citation>
    <scope>NUCLEOTIDE SEQUENCE</scope>
</reference>
<feature type="region of interest" description="Disordered" evidence="1">
    <location>
        <begin position="1"/>
        <end position="56"/>
    </location>
</feature>
<accession>W9SFH1</accession>
<evidence type="ECO:0000313" key="3">
    <source>
        <dbReference type="Proteomes" id="UP000030645"/>
    </source>
</evidence>
<evidence type="ECO:0000313" key="2">
    <source>
        <dbReference type="EMBL" id="EXC58823.1"/>
    </source>
</evidence>
<sequence>MTFSANSHGEIEIGDEIKTVTSRTNRKKKKKKRRAEEGEEKRRRMVEQLRKRLTLG</sequence>